<comment type="caution">
    <text evidence="1">The sequence shown here is derived from an EMBL/GenBank/DDBJ whole genome shotgun (WGS) entry which is preliminary data.</text>
</comment>
<reference evidence="1" key="1">
    <citation type="journal article" date="2025" name="Int. J. Syst. Evol. Microbiol.">
        <title>Inconstantimicrobium mannanitabidum sp. nov., a novel member of the family Clostridiaceae isolated from anoxic soil under the treatment of reductive soil disinfestation.</title>
        <authorList>
            <person name="Ueki A."/>
            <person name="Tonouchi A."/>
            <person name="Honma S."/>
            <person name="Kaku N."/>
            <person name="Ueki K."/>
        </authorList>
    </citation>
    <scope>NUCLEOTIDE SEQUENCE</scope>
    <source>
        <strain evidence="1">TW13</strain>
    </source>
</reference>
<dbReference type="EMBL" id="BROD01000001">
    <property type="protein sequence ID" value="GKX64745.1"/>
    <property type="molecule type" value="Genomic_DNA"/>
</dbReference>
<sequence length="71" mass="7577">MKKKILVEGMSCGHCVNHVKEALVELKGVTNADVDLASKTAVIEVSEEVTDDAIKFAIDDAGYEVVGIETV</sequence>
<organism evidence="1 2">
    <name type="scientific">Inconstantimicrobium mannanitabidum</name>
    <dbReference type="NCBI Taxonomy" id="1604901"/>
    <lineage>
        <taxon>Bacteria</taxon>
        <taxon>Bacillati</taxon>
        <taxon>Bacillota</taxon>
        <taxon>Clostridia</taxon>
        <taxon>Eubacteriales</taxon>
        <taxon>Clostridiaceae</taxon>
        <taxon>Inconstantimicrobium</taxon>
    </lineage>
</organism>
<accession>A0ACB5R6K1</accession>
<dbReference type="Proteomes" id="UP001058074">
    <property type="component" value="Unassembled WGS sequence"/>
</dbReference>
<gene>
    <name evidence="1" type="ORF">rsdtw13_00030</name>
</gene>
<name>A0ACB5R6K1_9CLOT</name>
<evidence type="ECO:0000313" key="2">
    <source>
        <dbReference type="Proteomes" id="UP001058074"/>
    </source>
</evidence>
<evidence type="ECO:0000313" key="1">
    <source>
        <dbReference type="EMBL" id="GKX64745.1"/>
    </source>
</evidence>
<protein>
    <submittedName>
        <fullName evidence="1">Uncharacterized protein</fullName>
    </submittedName>
</protein>
<keyword evidence="2" id="KW-1185">Reference proteome</keyword>
<proteinExistence type="predicted"/>